<dbReference type="Proteomes" id="UP000193922">
    <property type="component" value="Unassembled WGS sequence"/>
</dbReference>
<dbReference type="EMBL" id="MCFD01000006">
    <property type="protein sequence ID" value="ORX70061.1"/>
    <property type="molecule type" value="Genomic_DNA"/>
</dbReference>
<organism evidence="2 3">
    <name type="scientific">Linderina pennispora</name>
    <dbReference type="NCBI Taxonomy" id="61395"/>
    <lineage>
        <taxon>Eukaryota</taxon>
        <taxon>Fungi</taxon>
        <taxon>Fungi incertae sedis</taxon>
        <taxon>Zoopagomycota</taxon>
        <taxon>Kickxellomycotina</taxon>
        <taxon>Kickxellomycetes</taxon>
        <taxon>Kickxellales</taxon>
        <taxon>Kickxellaceae</taxon>
        <taxon>Linderina</taxon>
    </lineage>
</organism>
<evidence type="ECO:0000313" key="2">
    <source>
        <dbReference type="EMBL" id="ORX70061.1"/>
    </source>
</evidence>
<feature type="compositionally biased region" description="Polar residues" evidence="1">
    <location>
        <begin position="18"/>
        <end position="31"/>
    </location>
</feature>
<feature type="region of interest" description="Disordered" evidence="1">
    <location>
        <begin position="1"/>
        <end position="47"/>
    </location>
</feature>
<name>A0A1Y1W963_9FUNG</name>
<dbReference type="RefSeq" id="XP_040743699.1">
    <property type="nucleotide sequence ID" value="XM_040887434.1"/>
</dbReference>
<accession>A0A1Y1W963</accession>
<proteinExistence type="predicted"/>
<evidence type="ECO:0000313" key="3">
    <source>
        <dbReference type="Proteomes" id="UP000193922"/>
    </source>
</evidence>
<gene>
    <name evidence="2" type="ORF">DL89DRAFT_267289</name>
</gene>
<sequence length="72" mass="8058">MTIGPSHPLSGSKRKRTNTNIQGAGKKTSQPPATPETKKQNTRTSSKSMYLKQKYFTCISDHKHLILMISIK</sequence>
<reference evidence="2 3" key="1">
    <citation type="submission" date="2016-07" db="EMBL/GenBank/DDBJ databases">
        <title>Pervasive Adenine N6-methylation of Active Genes in Fungi.</title>
        <authorList>
            <consortium name="DOE Joint Genome Institute"/>
            <person name="Mondo S.J."/>
            <person name="Dannebaum R.O."/>
            <person name="Kuo R.C."/>
            <person name="Labutti K."/>
            <person name="Haridas S."/>
            <person name="Kuo A."/>
            <person name="Salamov A."/>
            <person name="Ahrendt S.R."/>
            <person name="Lipzen A."/>
            <person name="Sullivan W."/>
            <person name="Andreopoulos W.B."/>
            <person name="Clum A."/>
            <person name="Lindquist E."/>
            <person name="Daum C."/>
            <person name="Ramamoorthy G.K."/>
            <person name="Gryganskyi A."/>
            <person name="Culley D."/>
            <person name="Magnuson J.K."/>
            <person name="James T.Y."/>
            <person name="O'Malley M.A."/>
            <person name="Stajich J.E."/>
            <person name="Spatafora J.W."/>
            <person name="Visel A."/>
            <person name="Grigoriev I.V."/>
        </authorList>
    </citation>
    <scope>NUCLEOTIDE SEQUENCE [LARGE SCALE GENOMIC DNA]</scope>
    <source>
        <strain evidence="2 3">ATCC 12442</strain>
    </source>
</reference>
<keyword evidence="3" id="KW-1185">Reference proteome</keyword>
<dbReference type="AlphaFoldDB" id="A0A1Y1W963"/>
<comment type="caution">
    <text evidence="2">The sequence shown here is derived from an EMBL/GenBank/DDBJ whole genome shotgun (WGS) entry which is preliminary data.</text>
</comment>
<evidence type="ECO:0000256" key="1">
    <source>
        <dbReference type="SAM" id="MobiDB-lite"/>
    </source>
</evidence>
<dbReference type="GeneID" id="63804082"/>
<protein>
    <submittedName>
        <fullName evidence="2">Uncharacterized protein</fullName>
    </submittedName>
</protein>